<dbReference type="EMBL" id="MU250569">
    <property type="protein sequence ID" value="KAG7440616.1"/>
    <property type="molecule type" value="Genomic_DNA"/>
</dbReference>
<sequence length="276" mass="30674">MGNITSLELRAVQLTFHEFSIFLGSPHLTHLKLAELVIAEYADPAANGEDGVDFSSPDCNLPQPQSALNRPVQDLRLDINTTSDVVVMDLVATSRYSIIAKDSLAKGFHDPYPFPTDSSEFDPLKFDTFKAVELRFGINPGDWQFPSEFQWWANSLSAVRVGAPLKELHLIITFQSHLNVNDLPEVAMPGWCNFDAALCGRNLALNYLAISIAAVQTLNAQEKSIVERWFFAWVPGIYEKYFAEGRGETAHLDVSSVLGGVYGTNDAVYRGDIHMY</sequence>
<gene>
    <name evidence="1" type="ORF">BT62DRAFT_937874</name>
</gene>
<evidence type="ECO:0000313" key="1">
    <source>
        <dbReference type="EMBL" id="KAG7440616.1"/>
    </source>
</evidence>
<name>A0A9P8AME8_9AGAR</name>
<evidence type="ECO:0000313" key="2">
    <source>
        <dbReference type="Proteomes" id="UP000812287"/>
    </source>
</evidence>
<dbReference type="RefSeq" id="XP_043034116.1">
    <property type="nucleotide sequence ID" value="XM_043187420.1"/>
</dbReference>
<proteinExistence type="predicted"/>
<organism evidence="1 2">
    <name type="scientific">Guyanagaster necrorhizus</name>
    <dbReference type="NCBI Taxonomy" id="856835"/>
    <lineage>
        <taxon>Eukaryota</taxon>
        <taxon>Fungi</taxon>
        <taxon>Dikarya</taxon>
        <taxon>Basidiomycota</taxon>
        <taxon>Agaricomycotina</taxon>
        <taxon>Agaricomycetes</taxon>
        <taxon>Agaricomycetidae</taxon>
        <taxon>Agaricales</taxon>
        <taxon>Marasmiineae</taxon>
        <taxon>Physalacriaceae</taxon>
        <taxon>Guyanagaster</taxon>
    </lineage>
</organism>
<accession>A0A9P8AME8</accession>
<protein>
    <submittedName>
        <fullName evidence="1">Uncharacterized protein</fullName>
    </submittedName>
</protein>
<dbReference type="Proteomes" id="UP000812287">
    <property type="component" value="Unassembled WGS sequence"/>
</dbReference>
<dbReference type="GeneID" id="66109717"/>
<keyword evidence="2" id="KW-1185">Reference proteome</keyword>
<dbReference type="AlphaFoldDB" id="A0A9P8AME8"/>
<reference evidence="1" key="1">
    <citation type="submission" date="2020-11" db="EMBL/GenBank/DDBJ databases">
        <title>Adaptations for nitrogen fixation in a non-lichenized fungal sporocarp promotes dispersal by wood-feeding termites.</title>
        <authorList>
            <consortium name="DOE Joint Genome Institute"/>
            <person name="Koch R.A."/>
            <person name="Yoon G."/>
            <person name="Arayal U."/>
            <person name="Lail K."/>
            <person name="Amirebrahimi M."/>
            <person name="Labutti K."/>
            <person name="Lipzen A."/>
            <person name="Riley R."/>
            <person name="Barry K."/>
            <person name="Henrissat B."/>
            <person name="Grigoriev I.V."/>
            <person name="Herr J.R."/>
            <person name="Aime M.C."/>
        </authorList>
    </citation>
    <scope>NUCLEOTIDE SEQUENCE</scope>
    <source>
        <strain evidence="1">MCA 3950</strain>
    </source>
</reference>
<comment type="caution">
    <text evidence="1">The sequence shown here is derived from an EMBL/GenBank/DDBJ whole genome shotgun (WGS) entry which is preliminary data.</text>
</comment>